<feature type="region of interest" description="Disordered" evidence="1">
    <location>
        <begin position="57"/>
        <end position="104"/>
    </location>
</feature>
<reference evidence="2" key="1">
    <citation type="submission" date="2020-08" db="EMBL/GenBank/DDBJ databases">
        <title>Multicomponent nature underlies the extraordinary mechanical properties of spider dragline silk.</title>
        <authorList>
            <person name="Kono N."/>
            <person name="Nakamura H."/>
            <person name="Mori M."/>
            <person name="Yoshida Y."/>
            <person name="Ohtoshi R."/>
            <person name="Malay A.D."/>
            <person name="Moran D.A.P."/>
            <person name="Tomita M."/>
            <person name="Numata K."/>
            <person name="Arakawa K."/>
        </authorList>
    </citation>
    <scope>NUCLEOTIDE SEQUENCE</scope>
</reference>
<evidence type="ECO:0000313" key="2">
    <source>
        <dbReference type="EMBL" id="GFS94677.1"/>
    </source>
</evidence>
<evidence type="ECO:0000256" key="1">
    <source>
        <dbReference type="SAM" id="MobiDB-lite"/>
    </source>
</evidence>
<name>A0A8X6N5B7_NEPPI</name>
<accession>A0A8X6N5B7</accession>
<protein>
    <submittedName>
        <fullName evidence="2">Uncharacterized protein</fullName>
    </submittedName>
</protein>
<dbReference type="AlphaFoldDB" id="A0A8X6N5B7"/>
<gene>
    <name evidence="2" type="ORF">NPIL_488881</name>
</gene>
<sequence length="104" mass="11574">MPLTLKDLCDHKPVTINRFEMMENITCGREDAAACSIADGDAVGVEVKIQEYLFHGSEEGDTSEYEPSEPLTSQKRKMNAKAPLPSDHLKKKQNLHLPKIPQPA</sequence>
<evidence type="ECO:0000313" key="3">
    <source>
        <dbReference type="Proteomes" id="UP000887013"/>
    </source>
</evidence>
<comment type="caution">
    <text evidence="2">The sequence shown here is derived from an EMBL/GenBank/DDBJ whole genome shotgun (WGS) entry which is preliminary data.</text>
</comment>
<dbReference type="EMBL" id="BMAW01100399">
    <property type="protein sequence ID" value="GFS94677.1"/>
    <property type="molecule type" value="Genomic_DNA"/>
</dbReference>
<dbReference type="OrthoDB" id="6495616at2759"/>
<dbReference type="Proteomes" id="UP000887013">
    <property type="component" value="Unassembled WGS sequence"/>
</dbReference>
<proteinExistence type="predicted"/>
<organism evidence="2 3">
    <name type="scientific">Nephila pilipes</name>
    <name type="common">Giant wood spider</name>
    <name type="synonym">Nephila maculata</name>
    <dbReference type="NCBI Taxonomy" id="299642"/>
    <lineage>
        <taxon>Eukaryota</taxon>
        <taxon>Metazoa</taxon>
        <taxon>Ecdysozoa</taxon>
        <taxon>Arthropoda</taxon>
        <taxon>Chelicerata</taxon>
        <taxon>Arachnida</taxon>
        <taxon>Araneae</taxon>
        <taxon>Araneomorphae</taxon>
        <taxon>Entelegynae</taxon>
        <taxon>Araneoidea</taxon>
        <taxon>Nephilidae</taxon>
        <taxon>Nephila</taxon>
    </lineage>
</organism>
<keyword evidence="3" id="KW-1185">Reference proteome</keyword>